<dbReference type="Proteomes" id="UP000762676">
    <property type="component" value="Unassembled WGS sequence"/>
</dbReference>
<evidence type="ECO:0000313" key="3">
    <source>
        <dbReference type="Proteomes" id="UP000762676"/>
    </source>
</evidence>
<organism evidence="2 3">
    <name type="scientific">Elysia marginata</name>
    <dbReference type="NCBI Taxonomy" id="1093978"/>
    <lineage>
        <taxon>Eukaryota</taxon>
        <taxon>Metazoa</taxon>
        <taxon>Spiralia</taxon>
        <taxon>Lophotrochozoa</taxon>
        <taxon>Mollusca</taxon>
        <taxon>Gastropoda</taxon>
        <taxon>Heterobranchia</taxon>
        <taxon>Euthyneura</taxon>
        <taxon>Panpulmonata</taxon>
        <taxon>Sacoglossa</taxon>
        <taxon>Placobranchoidea</taxon>
        <taxon>Plakobranchidae</taxon>
        <taxon>Elysia</taxon>
    </lineage>
</organism>
<keyword evidence="3" id="KW-1185">Reference proteome</keyword>
<evidence type="ECO:0000256" key="1">
    <source>
        <dbReference type="SAM" id="MobiDB-lite"/>
    </source>
</evidence>
<comment type="caution">
    <text evidence="2">The sequence shown here is derived from an EMBL/GenBank/DDBJ whole genome shotgun (WGS) entry which is preliminary data.</text>
</comment>
<proteinExistence type="predicted"/>
<sequence>MGCLGSKLNRLRGQQDKPLKSSGDSSSKEDVDFQCMHVPHFLVKTNDLTCSETDFSIIEVPANLALTKRQLFNLIQSWRNMRREQCISRAGVEMFIR</sequence>
<feature type="region of interest" description="Disordered" evidence="1">
    <location>
        <begin position="1"/>
        <end position="29"/>
    </location>
</feature>
<protein>
    <submittedName>
        <fullName evidence="2">Uncharacterized protein</fullName>
    </submittedName>
</protein>
<reference evidence="2 3" key="1">
    <citation type="journal article" date="2021" name="Elife">
        <title>Chloroplast acquisition without the gene transfer in kleptoplastic sea slugs, Plakobranchus ocellatus.</title>
        <authorList>
            <person name="Maeda T."/>
            <person name="Takahashi S."/>
            <person name="Yoshida T."/>
            <person name="Shimamura S."/>
            <person name="Takaki Y."/>
            <person name="Nagai Y."/>
            <person name="Toyoda A."/>
            <person name="Suzuki Y."/>
            <person name="Arimoto A."/>
            <person name="Ishii H."/>
            <person name="Satoh N."/>
            <person name="Nishiyama T."/>
            <person name="Hasebe M."/>
            <person name="Maruyama T."/>
            <person name="Minagawa J."/>
            <person name="Obokata J."/>
            <person name="Shigenobu S."/>
        </authorList>
    </citation>
    <scope>NUCLEOTIDE SEQUENCE [LARGE SCALE GENOMIC DNA]</scope>
</reference>
<accession>A0AAV4IEX7</accession>
<evidence type="ECO:0000313" key="2">
    <source>
        <dbReference type="EMBL" id="GFS08594.1"/>
    </source>
</evidence>
<gene>
    <name evidence="2" type="ORF">ElyMa_004760400</name>
</gene>
<name>A0AAV4IEX7_9GAST</name>
<dbReference type="AlphaFoldDB" id="A0AAV4IEX7"/>
<dbReference type="EMBL" id="BMAT01009554">
    <property type="protein sequence ID" value="GFS08594.1"/>
    <property type="molecule type" value="Genomic_DNA"/>
</dbReference>